<comment type="caution">
    <text evidence="1">The sequence shown here is derived from an EMBL/GenBank/DDBJ whole genome shotgun (WGS) entry which is preliminary data.</text>
</comment>
<gene>
    <name evidence="1" type="primary">SPS19_1</name>
    <name evidence="1" type="ORF">H2198_002188</name>
</gene>
<evidence type="ECO:0000313" key="1">
    <source>
        <dbReference type="EMBL" id="KAJ9661029.1"/>
    </source>
</evidence>
<name>A0ACC3AFF1_9EURO</name>
<dbReference type="EMBL" id="JAPDRQ010000026">
    <property type="protein sequence ID" value="KAJ9661029.1"/>
    <property type="molecule type" value="Genomic_DNA"/>
</dbReference>
<evidence type="ECO:0000313" key="2">
    <source>
        <dbReference type="Proteomes" id="UP001172386"/>
    </source>
</evidence>
<dbReference type="EC" id="1.3.1.34" evidence="1"/>
<organism evidence="1 2">
    <name type="scientific">Neophaeococcomyces mojaviensis</name>
    <dbReference type="NCBI Taxonomy" id="3383035"/>
    <lineage>
        <taxon>Eukaryota</taxon>
        <taxon>Fungi</taxon>
        <taxon>Dikarya</taxon>
        <taxon>Ascomycota</taxon>
        <taxon>Pezizomycotina</taxon>
        <taxon>Eurotiomycetes</taxon>
        <taxon>Chaetothyriomycetidae</taxon>
        <taxon>Chaetothyriales</taxon>
        <taxon>Chaetothyriales incertae sedis</taxon>
        <taxon>Neophaeococcomyces</taxon>
    </lineage>
</organism>
<reference evidence="1" key="1">
    <citation type="submission" date="2022-10" db="EMBL/GenBank/DDBJ databases">
        <title>Culturing micro-colonial fungi from biological soil crusts in the Mojave desert and describing Neophaeococcomyces mojavensis, and introducing the new genera and species Taxawa tesnikishii.</title>
        <authorList>
            <person name="Kurbessoian T."/>
            <person name="Stajich J.E."/>
        </authorList>
    </citation>
    <scope>NUCLEOTIDE SEQUENCE</scope>
    <source>
        <strain evidence="1">JES_112</strain>
    </source>
</reference>
<protein>
    <submittedName>
        <fullName evidence="1">Peroxisomal 2 4-dienoyl-CoA reductase sps19</fullName>
        <ecNumber evidence="1">1.3.1.34</ecNumber>
    </submittedName>
</protein>
<keyword evidence="1" id="KW-0560">Oxidoreductase</keyword>
<dbReference type="Proteomes" id="UP001172386">
    <property type="component" value="Unassembled WGS sequence"/>
</dbReference>
<sequence length="313" mass="32699">MPLDKSEYVSSIWKDDIFKDKVVFCTGGNGSICSAQVRALVHLGANACIVGRNVEKTEGMAKDIATARPGSKVLGLGAVDVRSMESLEKAVATCIKELGRIDFCIAGAAGNFLAPMAQLSANAFKTVIDIDLIGSYNCAKACLPHLIAAAKEFPTAKTTTPSGRIIFISATLHYGGTPLQTHAVAAKAGVDALSSQVCIEYGPLGVTSNVISPGPIGGTEGMDRLAKKVQPGKEPWKTIPSGRWGGVKDISDATVYLFSDAANYVNGEVLVVDGGAWRTAQTGRDFQYPDFLIQGGGVEGVGGMKKAKGDSKL</sequence>
<proteinExistence type="predicted"/>
<accession>A0ACC3AFF1</accession>
<keyword evidence="2" id="KW-1185">Reference proteome</keyword>